<comment type="caution">
    <text evidence="2">The sequence shown here is derived from an EMBL/GenBank/DDBJ whole genome shotgun (WGS) entry which is preliminary data.</text>
</comment>
<proteinExistence type="predicted"/>
<dbReference type="EMBL" id="QQTP01000036">
    <property type="protein sequence ID" value="RDJ19625.1"/>
    <property type="molecule type" value="Genomic_DNA"/>
</dbReference>
<keyword evidence="3" id="KW-1185">Reference proteome</keyword>
<dbReference type="RefSeq" id="WP_114832865.1">
    <property type="nucleotide sequence ID" value="NZ_QQTP01000036.1"/>
</dbReference>
<feature type="region of interest" description="Disordered" evidence="1">
    <location>
        <begin position="1"/>
        <end position="27"/>
    </location>
</feature>
<evidence type="ECO:0000256" key="1">
    <source>
        <dbReference type="SAM" id="MobiDB-lite"/>
    </source>
</evidence>
<accession>A0A370KXA8</accession>
<sequence>FNPAGAQQAAPPASAGGPPKPRVPSMPAIKLPSEESIVGRALRHNGALGQASFEKLGSGYGLRFSADGYQSENLTEPCVVDFGEAPVPVTPQGRPAGVPRYKLEASACPIVFDVLDGAFLVVEPAEPCVITAAACRIDPRGLWGPDARTLTSRSKEIEADRGKAERAVLEGYKALTAKSDPVEQRAIAREQAGFSSERERVCRDYQREGQVGYCASRLTEAKAASIRARLGLPEQKPERPRPPRPAVARPAAPPAVPTQ</sequence>
<evidence type="ECO:0000313" key="2">
    <source>
        <dbReference type="EMBL" id="RDJ19625.1"/>
    </source>
</evidence>
<reference evidence="3" key="1">
    <citation type="submission" date="2018-07" db="EMBL/GenBank/DDBJ databases">
        <authorList>
            <person name="Safronova V.I."/>
            <person name="Chirak E.R."/>
            <person name="Sazanova A.L."/>
        </authorList>
    </citation>
    <scope>NUCLEOTIDE SEQUENCE [LARGE SCALE GENOMIC DNA]</scope>
    <source>
        <strain evidence="3">RCAM04685</strain>
    </source>
</reference>
<feature type="non-terminal residue" evidence="2">
    <location>
        <position position="1"/>
    </location>
</feature>
<organism evidence="2 3">
    <name type="scientific">Bosea caraganae</name>
    <dbReference type="NCBI Taxonomy" id="2763117"/>
    <lineage>
        <taxon>Bacteria</taxon>
        <taxon>Pseudomonadati</taxon>
        <taxon>Pseudomonadota</taxon>
        <taxon>Alphaproteobacteria</taxon>
        <taxon>Hyphomicrobiales</taxon>
        <taxon>Boseaceae</taxon>
        <taxon>Bosea</taxon>
    </lineage>
</organism>
<gene>
    <name evidence="2" type="ORF">DWE98_28840</name>
</gene>
<dbReference type="Proteomes" id="UP000255207">
    <property type="component" value="Unassembled WGS sequence"/>
</dbReference>
<feature type="region of interest" description="Disordered" evidence="1">
    <location>
        <begin position="227"/>
        <end position="259"/>
    </location>
</feature>
<name>A0A370KXA8_9HYPH</name>
<protein>
    <submittedName>
        <fullName evidence="2">Uncharacterized protein</fullName>
    </submittedName>
</protein>
<dbReference type="AlphaFoldDB" id="A0A370KXA8"/>
<evidence type="ECO:0000313" key="3">
    <source>
        <dbReference type="Proteomes" id="UP000255207"/>
    </source>
</evidence>
<feature type="compositionally biased region" description="Low complexity" evidence="1">
    <location>
        <begin position="1"/>
        <end position="17"/>
    </location>
</feature>